<evidence type="ECO:0000313" key="2">
    <source>
        <dbReference type="Proteomes" id="UP001209878"/>
    </source>
</evidence>
<proteinExistence type="predicted"/>
<keyword evidence="2" id="KW-1185">Reference proteome</keyword>
<name>A0AAD9NKV2_RIDPI</name>
<comment type="caution">
    <text evidence="1">The sequence shown here is derived from an EMBL/GenBank/DDBJ whole genome shotgun (WGS) entry which is preliminary data.</text>
</comment>
<organism evidence="1 2">
    <name type="scientific">Ridgeia piscesae</name>
    <name type="common">Tubeworm</name>
    <dbReference type="NCBI Taxonomy" id="27915"/>
    <lineage>
        <taxon>Eukaryota</taxon>
        <taxon>Metazoa</taxon>
        <taxon>Spiralia</taxon>
        <taxon>Lophotrochozoa</taxon>
        <taxon>Annelida</taxon>
        <taxon>Polychaeta</taxon>
        <taxon>Sedentaria</taxon>
        <taxon>Canalipalpata</taxon>
        <taxon>Sabellida</taxon>
        <taxon>Siboglinidae</taxon>
        <taxon>Ridgeia</taxon>
    </lineage>
</organism>
<dbReference type="AlphaFoldDB" id="A0AAD9NKV2"/>
<reference evidence="1" key="1">
    <citation type="journal article" date="2023" name="Mol. Biol. Evol.">
        <title>Third-Generation Sequencing Reveals the Adaptive Role of the Epigenome in Three Deep-Sea Polychaetes.</title>
        <authorList>
            <person name="Perez M."/>
            <person name="Aroh O."/>
            <person name="Sun Y."/>
            <person name="Lan Y."/>
            <person name="Juniper S.K."/>
            <person name="Young C.R."/>
            <person name="Angers B."/>
            <person name="Qian P.Y."/>
        </authorList>
    </citation>
    <scope>NUCLEOTIDE SEQUENCE</scope>
    <source>
        <strain evidence="1">R07B-5</strain>
    </source>
</reference>
<gene>
    <name evidence="1" type="ORF">NP493_1127g01007</name>
</gene>
<evidence type="ECO:0000313" key="1">
    <source>
        <dbReference type="EMBL" id="KAK2170874.1"/>
    </source>
</evidence>
<dbReference type="EMBL" id="JAODUO010001128">
    <property type="protein sequence ID" value="KAK2170874.1"/>
    <property type="molecule type" value="Genomic_DNA"/>
</dbReference>
<sequence>MPLIKRGALALGKGALKTGLDVAGDVLSGQSIKSSAKRRLKETGKDMISKGLGSSTHGTPDIRLVHRTIKRKPTRKFGQCRQETETTEDASRRHIRQLDNHGLCPSVVLQVDVSLNGTLVTPSTNTYGSWKACRRPNIETMMGRLHVDLFFQDRYLLNGLDVKIRLVQSKNVFVLMAGGVNPYYKISIDEAILFARKAKLNPAVQMGHVIPPEKGTAKYPLRRVHCKVFSIPRGNLRVEMHFDEPLEQTVNVVVYGEFESVLEIDRNRNVVYEY</sequence>
<protein>
    <submittedName>
        <fullName evidence="1">Uncharacterized protein</fullName>
    </submittedName>
</protein>
<dbReference type="Proteomes" id="UP001209878">
    <property type="component" value="Unassembled WGS sequence"/>
</dbReference>
<accession>A0AAD9NKV2</accession>